<dbReference type="InterPro" id="IPR042070">
    <property type="entry name" value="PucR_C-HTH_sf"/>
</dbReference>
<dbReference type="RefSeq" id="WP_171242151.1">
    <property type="nucleotide sequence ID" value="NZ_JABEPQ010000001.1"/>
</dbReference>
<dbReference type="InterPro" id="IPR025751">
    <property type="entry name" value="RsbRD_N_dom"/>
</dbReference>
<dbReference type="Pfam" id="PF17853">
    <property type="entry name" value="GGDEF_2"/>
    <property type="match status" value="1"/>
</dbReference>
<dbReference type="InterPro" id="IPR041522">
    <property type="entry name" value="CdaR_GGDEF"/>
</dbReference>
<evidence type="ECO:0000259" key="3">
    <source>
        <dbReference type="Pfam" id="PF14361"/>
    </source>
</evidence>
<accession>A0A849HEP1</accession>
<evidence type="ECO:0000313" key="6">
    <source>
        <dbReference type="Proteomes" id="UP000588586"/>
    </source>
</evidence>
<feature type="domain" description="CdaR GGDEF-like" evidence="4">
    <location>
        <begin position="166"/>
        <end position="275"/>
    </location>
</feature>
<protein>
    <submittedName>
        <fullName evidence="5">Helix-turn-helix domain-containing protein</fullName>
    </submittedName>
</protein>
<dbReference type="Pfam" id="PF13556">
    <property type="entry name" value="HTH_30"/>
    <property type="match status" value="1"/>
</dbReference>
<evidence type="ECO:0000313" key="5">
    <source>
        <dbReference type="EMBL" id="NNM45084.1"/>
    </source>
</evidence>
<gene>
    <name evidence="5" type="ORF">HJG52_03570</name>
</gene>
<evidence type="ECO:0000259" key="4">
    <source>
        <dbReference type="Pfam" id="PF17853"/>
    </source>
</evidence>
<feature type="domain" description="RsbT co-antagonist protein RsbRD N-terminal" evidence="3">
    <location>
        <begin position="22"/>
        <end position="155"/>
    </location>
</feature>
<comment type="similarity">
    <text evidence="1">Belongs to the CdaR family.</text>
</comment>
<keyword evidence="6" id="KW-1185">Reference proteome</keyword>
<dbReference type="PANTHER" id="PTHR33744">
    <property type="entry name" value="CARBOHYDRATE DIACID REGULATOR"/>
    <property type="match status" value="1"/>
</dbReference>
<sequence>MPEVAPEVRDLSRRLLPDATRLGHRMAERILAEIPLYAAGDAVSLEDLYASCADNMRYVLGELAGEPSVTLEAPRATGAARAEASVPYAAVLTAFRIGGRFVWELLVEQASPEAHDALLRAAADIWSVSDDLATHVTDAYRATSAERARRDAQLRAAIVGTVLDGEVTADADLWATAAALPFDRDGRFVVVTALCRPPGTEALPGAERVLAGRGLDSAWRMEHDHQDGVVALRRDADEALLVELLAPLAMGRVGVSAPFDGLDHAPAARRQAGIACGAAPSGVTRYDAGALDLVLASTPEQSAVFARAVLDGVLRLPSDDREVLLSTARAWIDADGSTATAAERLHVHRNTVRYRLGRIQDLTGRDVARPSQLTELDVALRAARMLDLG</sequence>
<name>A0A849HEP1_9MICO</name>
<dbReference type="AlphaFoldDB" id="A0A849HEP1"/>
<reference evidence="5 6" key="1">
    <citation type="submission" date="2020-04" db="EMBL/GenBank/DDBJ databases">
        <title>Knoellia sp. isolate from air conditioner.</title>
        <authorList>
            <person name="Chea S."/>
            <person name="Kim D.-U."/>
        </authorList>
    </citation>
    <scope>NUCLEOTIDE SEQUENCE [LARGE SCALE GENOMIC DNA]</scope>
    <source>
        <strain evidence="5 6">DB2414S</strain>
    </source>
</reference>
<dbReference type="EMBL" id="JABEPQ010000001">
    <property type="protein sequence ID" value="NNM45084.1"/>
    <property type="molecule type" value="Genomic_DNA"/>
</dbReference>
<dbReference type="Proteomes" id="UP000588586">
    <property type="component" value="Unassembled WGS sequence"/>
</dbReference>
<comment type="caution">
    <text evidence="5">The sequence shown here is derived from an EMBL/GenBank/DDBJ whole genome shotgun (WGS) entry which is preliminary data.</text>
</comment>
<dbReference type="Pfam" id="PF14361">
    <property type="entry name" value="RsbRD_N"/>
    <property type="match status" value="1"/>
</dbReference>
<evidence type="ECO:0000259" key="2">
    <source>
        <dbReference type="Pfam" id="PF13556"/>
    </source>
</evidence>
<dbReference type="InterPro" id="IPR025736">
    <property type="entry name" value="PucR_C-HTH_dom"/>
</dbReference>
<proteinExistence type="inferred from homology"/>
<organism evidence="5 6">
    <name type="scientific">Knoellia koreensis</name>
    <dbReference type="NCBI Taxonomy" id="2730921"/>
    <lineage>
        <taxon>Bacteria</taxon>
        <taxon>Bacillati</taxon>
        <taxon>Actinomycetota</taxon>
        <taxon>Actinomycetes</taxon>
        <taxon>Micrococcales</taxon>
        <taxon>Intrasporangiaceae</taxon>
        <taxon>Knoellia</taxon>
    </lineage>
</organism>
<dbReference type="InterPro" id="IPR051448">
    <property type="entry name" value="CdaR-like_regulators"/>
</dbReference>
<dbReference type="Gene3D" id="1.10.10.2840">
    <property type="entry name" value="PucR C-terminal helix-turn-helix domain"/>
    <property type="match status" value="1"/>
</dbReference>
<dbReference type="PANTHER" id="PTHR33744:SF1">
    <property type="entry name" value="DNA-BINDING TRANSCRIPTIONAL ACTIVATOR ADER"/>
    <property type="match status" value="1"/>
</dbReference>
<evidence type="ECO:0000256" key="1">
    <source>
        <dbReference type="ARBA" id="ARBA00006754"/>
    </source>
</evidence>
<feature type="domain" description="PucR C-terminal helix-turn-helix" evidence="2">
    <location>
        <begin position="324"/>
        <end position="382"/>
    </location>
</feature>